<evidence type="ECO:0000256" key="2">
    <source>
        <dbReference type="ARBA" id="ARBA00022857"/>
    </source>
</evidence>
<reference evidence="9 10" key="1">
    <citation type="journal article" date="2016" name="Mol. Biol. Evol.">
        <title>Comparative Genomics of Early-Diverging Mushroom-Forming Fungi Provides Insights into the Origins of Lignocellulose Decay Capabilities.</title>
        <authorList>
            <person name="Nagy L.G."/>
            <person name="Riley R."/>
            <person name="Tritt A."/>
            <person name="Adam C."/>
            <person name="Daum C."/>
            <person name="Floudas D."/>
            <person name="Sun H."/>
            <person name="Yadav J.S."/>
            <person name="Pangilinan J."/>
            <person name="Larsson K.H."/>
            <person name="Matsuura K."/>
            <person name="Barry K."/>
            <person name="Labutti K."/>
            <person name="Kuo R."/>
            <person name="Ohm R.A."/>
            <person name="Bhattacharya S.S."/>
            <person name="Shirouzu T."/>
            <person name="Yoshinaga Y."/>
            <person name="Martin F.M."/>
            <person name="Grigoriev I.V."/>
            <person name="Hibbett D.S."/>
        </authorList>
    </citation>
    <scope>NUCLEOTIDE SEQUENCE [LARGE SCALE GENOMIC DNA]</scope>
    <source>
        <strain evidence="9 10">L-15889</strain>
    </source>
</reference>
<evidence type="ECO:0000259" key="8">
    <source>
        <dbReference type="Pfam" id="PF00248"/>
    </source>
</evidence>
<dbReference type="InterPro" id="IPR023210">
    <property type="entry name" value="NADP_OxRdtase_dom"/>
</dbReference>
<dbReference type="STRING" id="1314783.A0A165LDS3"/>
<evidence type="ECO:0000256" key="7">
    <source>
        <dbReference type="SAM" id="Phobius"/>
    </source>
</evidence>
<sequence>MPFEPVKLNDGNEMPTIAFGTGSKWKGQDVTDYVSEAIEAGFSHIDTAQYYRNEDSVGAAIRQTGLDRSQLFVTTKWSGLTSIRDAIEGSLTQLDLKQVDLYLIHNPIFIKDLEKDWKEFERIKEDGLSRSIGVSNFNVQLLRSLVKKAHIKPAVNQILLHPYNYADNKELLEYCAEQGIVVEAYSSLTPITRYPGGPVDKALQGPAKRLGASPVQIILSWVKAKGVVIVTTSSTREHMEKYLAVGDLPDLTDEEIAAIDAAGAVGPPSSRPWSSSDILCVSLLLFQVVCLLILLYNLGWMHLPFFE</sequence>
<dbReference type="InterPro" id="IPR036812">
    <property type="entry name" value="NAD(P)_OxRdtase_dom_sf"/>
</dbReference>
<accession>A0A165LDS3</accession>
<dbReference type="InterPro" id="IPR044494">
    <property type="entry name" value="AKR3C2/3"/>
</dbReference>
<protein>
    <submittedName>
        <fullName evidence="9">Aldo/keto reductase</fullName>
    </submittedName>
</protein>
<feature type="binding site" evidence="5">
    <location>
        <position position="105"/>
    </location>
    <ligand>
        <name>substrate</name>
    </ligand>
</feature>
<dbReference type="PANTHER" id="PTHR43827">
    <property type="entry name" value="2,5-DIKETO-D-GLUCONIC ACID REDUCTASE"/>
    <property type="match status" value="1"/>
</dbReference>
<feature type="site" description="Lowers pKa of active site Tyr" evidence="6">
    <location>
        <position position="76"/>
    </location>
</feature>
<evidence type="ECO:0000256" key="5">
    <source>
        <dbReference type="PIRSR" id="PIRSR000097-2"/>
    </source>
</evidence>
<dbReference type="InterPro" id="IPR020471">
    <property type="entry name" value="AKR"/>
</dbReference>
<evidence type="ECO:0000313" key="9">
    <source>
        <dbReference type="EMBL" id="KZT64284.1"/>
    </source>
</evidence>
<gene>
    <name evidence="9" type="ORF">DAEQUDRAFT_732842</name>
</gene>
<dbReference type="Proteomes" id="UP000076727">
    <property type="component" value="Unassembled WGS sequence"/>
</dbReference>
<feature type="active site" description="Proton donor" evidence="4">
    <location>
        <position position="51"/>
    </location>
</feature>
<dbReference type="FunFam" id="3.20.20.100:FF:000002">
    <property type="entry name" value="2,5-diketo-D-gluconic acid reductase A"/>
    <property type="match status" value="1"/>
</dbReference>
<feature type="transmembrane region" description="Helical" evidence="7">
    <location>
        <begin position="278"/>
        <end position="298"/>
    </location>
</feature>
<dbReference type="Pfam" id="PF00248">
    <property type="entry name" value="Aldo_ket_red"/>
    <property type="match status" value="1"/>
</dbReference>
<comment type="similarity">
    <text evidence="1">Belongs to the aldo/keto reductase family.</text>
</comment>
<organism evidence="9 10">
    <name type="scientific">Daedalea quercina L-15889</name>
    <dbReference type="NCBI Taxonomy" id="1314783"/>
    <lineage>
        <taxon>Eukaryota</taxon>
        <taxon>Fungi</taxon>
        <taxon>Dikarya</taxon>
        <taxon>Basidiomycota</taxon>
        <taxon>Agaricomycotina</taxon>
        <taxon>Agaricomycetes</taxon>
        <taxon>Polyporales</taxon>
        <taxon>Fomitopsis</taxon>
    </lineage>
</organism>
<evidence type="ECO:0000313" key="10">
    <source>
        <dbReference type="Proteomes" id="UP000076727"/>
    </source>
</evidence>
<dbReference type="PROSITE" id="PS00062">
    <property type="entry name" value="ALDOKETO_REDUCTASE_2"/>
    <property type="match status" value="1"/>
</dbReference>
<dbReference type="CDD" id="cd19120">
    <property type="entry name" value="AKR_AKR3C2-3"/>
    <property type="match status" value="1"/>
</dbReference>
<keyword evidence="7" id="KW-0812">Transmembrane</keyword>
<keyword evidence="7" id="KW-1133">Transmembrane helix</keyword>
<evidence type="ECO:0000256" key="3">
    <source>
        <dbReference type="ARBA" id="ARBA00023002"/>
    </source>
</evidence>
<dbReference type="Gene3D" id="3.20.20.100">
    <property type="entry name" value="NADP-dependent oxidoreductase domain"/>
    <property type="match status" value="1"/>
</dbReference>
<dbReference type="InterPro" id="IPR018170">
    <property type="entry name" value="Aldo/ket_reductase_CS"/>
</dbReference>
<keyword evidence="3" id="KW-0560">Oxidoreductase</keyword>
<keyword evidence="7" id="KW-0472">Membrane</keyword>
<evidence type="ECO:0000256" key="6">
    <source>
        <dbReference type="PIRSR" id="PIRSR000097-3"/>
    </source>
</evidence>
<feature type="domain" description="NADP-dependent oxidoreductase" evidence="8">
    <location>
        <begin position="23"/>
        <end position="262"/>
    </location>
</feature>
<dbReference type="AlphaFoldDB" id="A0A165LDS3"/>
<dbReference type="GO" id="GO:0016652">
    <property type="term" value="F:oxidoreductase activity, acting on NAD(P)H as acceptor"/>
    <property type="evidence" value="ECO:0007669"/>
    <property type="project" value="InterPro"/>
</dbReference>
<dbReference type="OrthoDB" id="416253at2759"/>
<dbReference type="PRINTS" id="PR00069">
    <property type="entry name" value="ALDKETRDTASE"/>
</dbReference>
<keyword evidence="10" id="KW-1185">Reference proteome</keyword>
<dbReference type="SUPFAM" id="SSF51430">
    <property type="entry name" value="NAD(P)-linked oxidoreductase"/>
    <property type="match status" value="1"/>
</dbReference>
<dbReference type="GO" id="GO:0016616">
    <property type="term" value="F:oxidoreductase activity, acting on the CH-OH group of donors, NAD or NADP as acceptor"/>
    <property type="evidence" value="ECO:0007669"/>
    <property type="project" value="UniProtKB-ARBA"/>
</dbReference>
<proteinExistence type="inferred from homology"/>
<dbReference type="PIRSF" id="PIRSF000097">
    <property type="entry name" value="AKR"/>
    <property type="match status" value="1"/>
</dbReference>
<dbReference type="EMBL" id="KV429134">
    <property type="protein sequence ID" value="KZT64284.1"/>
    <property type="molecule type" value="Genomic_DNA"/>
</dbReference>
<evidence type="ECO:0000256" key="4">
    <source>
        <dbReference type="PIRSR" id="PIRSR000097-1"/>
    </source>
</evidence>
<name>A0A165LDS3_9APHY</name>
<evidence type="ECO:0000256" key="1">
    <source>
        <dbReference type="ARBA" id="ARBA00007905"/>
    </source>
</evidence>
<dbReference type="PANTHER" id="PTHR43827:SF3">
    <property type="entry name" value="NADP-DEPENDENT OXIDOREDUCTASE DOMAIN-CONTAINING PROTEIN"/>
    <property type="match status" value="1"/>
</dbReference>
<keyword evidence="2" id="KW-0521">NADP</keyword>